<feature type="region of interest" description="Disordered" evidence="13">
    <location>
        <begin position="128"/>
        <end position="163"/>
    </location>
</feature>
<dbReference type="Proteomes" id="UP001530293">
    <property type="component" value="Unassembled WGS sequence"/>
</dbReference>
<evidence type="ECO:0000259" key="15">
    <source>
        <dbReference type="Pfam" id="PF15924"/>
    </source>
</evidence>
<name>A0ABD3LWU5_9STRA</name>
<keyword evidence="10 12" id="KW-0472">Membrane</keyword>
<evidence type="ECO:0000313" key="17">
    <source>
        <dbReference type="Proteomes" id="UP001530293"/>
    </source>
</evidence>
<dbReference type="Gene3D" id="3.40.50.2000">
    <property type="entry name" value="Glycogen Phosphorylase B"/>
    <property type="match status" value="1"/>
</dbReference>
<evidence type="ECO:0000256" key="10">
    <source>
        <dbReference type="ARBA" id="ARBA00023136"/>
    </source>
</evidence>
<keyword evidence="8 12" id="KW-0256">Endoplasmic reticulum</keyword>
<evidence type="ECO:0000256" key="11">
    <source>
        <dbReference type="ARBA" id="ARBA00045065"/>
    </source>
</evidence>
<evidence type="ECO:0000256" key="13">
    <source>
        <dbReference type="SAM" id="MobiDB-lite"/>
    </source>
</evidence>
<evidence type="ECO:0000256" key="8">
    <source>
        <dbReference type="ARBA" id="ARBA00022824"/>
    </source>
</evidence>
<keyword evidence="7 12" id="KW-0812">Transmembrane</keyword>
<comment type="function">
    <text evidence="12">GDP-Man:Man(3)GlcNAc(2)-PP-Dol alpha-1,2-mannosyltransferase that operates in the biosynthetic pathway of dolichol-linked oligosaccharides, the glycan precursors employed in protein asparagine (N)-glycosylation. The assembly of dolichol-linked oligosaccharides begins on the cytosolic side of the endoplasmic reticulum membrane and finishes in its lumen. The sequential addition of sugars to dolichol pyrophosphate produces dolichol-linked oligosaccharides containing fourteen sugars, including two GlcNAcs, nine mannoses and three glucoses. Once assembled, the oligosaccharide is transferred from the lipid to nascent proteins by oligosaccharyltransferases. Catalyzes, on the cytoplasmic face of the endoplasmic reticulum, the addition of the fourth and fifth mannose residues to the dolichol-linked oligosaccharide chain, to produce Man(5)GlcNAc(2)-PP-dolichol core oligosaccharide.</text>
</comment>
<evidence type="ECO:0000256" key="7">
    <source>
        <dbReference type="ARBA" id="ARBA00022692"/>
    </source>
</evidence>
<keyword evidence="17" id="KW-1185">Reference proteome</keyword>
<keyword evidence="5 12" id="KW-0328">Glycosyltransferase</keyword>
<dbReference type="EC" id="2.4.1.131" evidence="3 12"/>
<comment type="catalytic activity">
    <reaction evidence="11 12">
        <text>an alpha-D-Man-(1-&gt;3)-[alpha-D-Man-(1-&gt;6)]-beta-D-Man-(1-&gt;4)-beta-D-GlcNAc-(1-&gt;4)-alpha-D-GlcNAc-diphospho-di-trans,poly-cis-dolichol + 2 GDP-alpha-D-mannose = an alpha-D-Man-(1-&gt;2)-alpha-D-Man-(1-&gt;2)-alpha-D-Man-(1-&gt;3)-[alpha-D-Man-(1-&gt;6)]-beta-D-Man-(1-&gt;4)-beta-D-GlcNAc-(1-&gt;4)-alpha-D-GlcNAc-diphospho-di-trans,poly-cis-dolichol + 2 GDP + 2 H(+)</text>
        <dbReference type="Rhea" id="RHEA:29523"/>
        <dbReference type="Rhea" id="RHEA-COMP:19515"/>
        <dbReference type="Rhea" id="RHEA-COMP:19516"/>
        <dbReference type="ChEBI" id="CHEBI:15378"/>
        <dbReference type="ChEBI" id="CHEBI:57527"/>
        <dbReference type="ChEBI" id="CHEBI:58189"/>
        <dbReference type="ChEBI" id="CHEBI:132511"/>
        <dbReference type="ChEBI" id="CHEBI:132515"/>
        <dbReference type="EC" id="2.4.1.131"/>
    </reaction>
    <physiologicalReaction direction="left-to-right" evidence="11 12">
        <dbReference type="Rhea" id="RHEA:29524"/>
    </physiologicalReaction>
</comment>
<comment type="pathway">
    <text evidence="2 12">Protein modification; protein glycosylation.</text>
</comment>
<dbReference type="GO" id="GO:0004377">
    <property type="term" value="F:GDP-Man:Man(3)GlcNAc(2)-PP-Dol alpha-1,2-mannosyltransferase activity"/>
    <property type="evidence" value="ECO:0007669"/>
    <property type="project" value="UniProtKB-UniRule"/>
</dbReference>
<organism evidence="16 17">
    <name type="scientific">Discostella pseudostelligera</name>
    <dbReference type="NCBI Taxonomy" id="259834"/>
    <lineage>
        <taxon>Eukaryota</taxon>
        <taxon>Sar</taxon>
        <taxon>Stramenopiles</taxon>
        <taxon>Ochrophyta</taxon>
        <taxon>Bacillariophyta</taxon>
        <taxon>Coscinodiscophyceae</taxon>
        <taxon>Thalassiosirophycidae</taxon>
        <taxon>Stephanodiscales</taxon>
        <taxon>Stephanodiscaceae</taxon>
        <taxon>Discostella</taxon>
    </lineage>
</organism>
<reference evidence="16 17" key="1">
    <citation type="submission" date="2024-10" db="EMBL/GenBank/DDBJ databases">
        <title>Updated reference genomes for cyclostephanoid diatoms.</title>
        <authorList>
            <person name="Roberts W.R."/>
            <person name="Alverson A.J."/>
        </authorList>
    </citation>
    <scope>NUCLEOTIDE SEQUENCE [LARGE SCALE GENOMIC DNA]</scope>
    <source>
        <strain evidence="16 17">AJA232-27</strain>
    </source>
</reference>
<dbReference type="InterPro" id="IPR038013">
    <property type="entry name" value="ALG11"/>
</dbReference>
<comment type="caution">
    <text evidence="16">The sequence shown here is derived from an EMBL/GenBank/DDBJ whole genome shotgun (WGS) entry which is preliminary data.</text>
</comment>
<dbReference type="EMBL" id="JALLBG020000312">
    <property type="protein sequence ID" value="KAL3756230.1"/>
    <property type="molecule type" value="Genomic_DNA"/>
</dbReference>
<feature type="domain" description="ALG11 mannosyltransferase N-terminal" evidence="15">
    <location>
        <begin position="95"/>
        <end position="125"/>
    </location>
</feature>
<feature type="transmembrane region" description="Helical" evidence="12">
    <location>
        <begin position="12"/>
        <end position="29"/>
    </location>
</feature>
<dbReference type="CDD" id="cd03806">
    <property type="entry name" value="GT4_ALG11-like"/>
    <property type="match status" value="1"/>
</dbReference>
<comment type="similarity">
    <text evidence="12">Belongs to the glycosyltransferase group 1 family. Glycosyltransferase 4 subfamily.</text>
</comment>
<gene>
    <name evidence="16" type="ORF">ACHAWU_007181</name>
</gene>
<comment type="subcellular location">
    <subcellularLocation>
        <location evidence="1">Endoplasmic reticulum membrane</location>
        <topology evidence="1">Single-pass membrane protein</topology>
    </subcellularLocation>
</comment>
<evidence type="ECO:0000256" key="3">
    <source>
        <dbReference type="ARBA" id="ARBA00012645"/>
    </source>
</evidence>
<dbReference type="Pfam" id="PF00534">
    <property type="entry name" value="Glycos_transf_1"/>
    <property type="match status" value="1"/>
</dbReference>
<dbReference type="AlphaFoldDB" id="A0ABD3LWU5"/>
<dbReference type="PANTHER" id="PTHR45919:SF1">
    <property type="entry name" value="GDP-MAN:MAN(3)GLCNAC(2)-PP-DOL ALPHA-1,2-MANNOSYLTRANSFERASE"/>
    <property type="match status" value="1"/>
</dbReference>
<dbReference type="SUPFAM" id="SSF53756">
    <property type="entry name" value="UDP-Glycosyltransferase/glycogen phosphorylase"/>
    <property type="match status" value="1"/>
</dbReference>
<dbReference type="GO" id="GO:0005789">
    <property type="term" value="C:endoplasmic reticulum membrane"/>
    <property type="evidence" value="ECO:0007669"/>
    <property type="project" value="UniProtKB-SubCell"/>
</dbReference>
<accession>A0ABD3LWU5</accession>
<dbReference type="FunFam" id="3.40.50.2000:FF:000256">
    <property type="entry name" value="GDP-Man:Man(3)GlcNAc(2)-PP-Dol alpha-1,2-mannosyltransferase"/>
    <property type="match status" value="1"/>
</dbReference>
<keyword evidence="9 12" id="KW-1133">Transmembrane helix</keyword>
<dbReference type="Pfam" id="PF15924">
    <property type="entry name" value="ALG11_N"/>
    <property type="match status" value="2"/>
</dbReference>
<sequence length="586" mass="66473">MFDPELFDYWHIAKATLLAAIATLFLVFQQTRYTFRQTREAYVTHLQQRERNNKAASIIVEATTKNKGKKKNNIIPSVRDAVSADDDDNDNGAFVIGFFHPYCSAGGGGERVLWKFIQALGQLKEEEREGKKKTLLTQNRRSKTKKENETNLHSTATNHGKGDEDIIRRNCRNLSVVVYTVDEPTDNYDQDVMKKVRDQFSIGISPSLHIQFVHLHEVKYLLDKPKRLSMIAESWGTVKLAWHALNVINPHIYIDTTGCAFTFLVAKLLAGCKIGTYVHYPTISSDMLSLVWARRPSYNNNMQIASNPIVSYVKLVYYTLFAIGYGMVGSLADLTMVNSTWTKGHIQQMWKLVGKIHTLFPPCDTKSLKYLPLSKRENIIISIGQFRPEKDHTLQLTSFAKLLQLHDGSMKRVDVRLVLIGSCRGEDDEKRVDELRKLSRELHIQDHVEFVLNQPYSVLLVYFGRASVGIHTMWNEHFGIGVVEMMAAGLVTVAHNSGGPKSDIILRPWDFKNNVTSADVPDAATGCLASTVDEYATAMYEIFGREPDEIVGIRQCGRNSSERFSDEEFMHSLKEILLSSSLFKLR</sequence>
<evidence type="ECO:0000256" key="2">
    <source>
        <dbReference type="ARBA" id="ARBA00004922"/>
    </source>
</evidence>
<evidence type="ECO:0000256" key="5">
    <source>
        <dbReference type="ARBA" id="ARBA00022676"/>
    </source>
</evidence>
<evidence type="ECO:0000256" key="4">
    <source>
        <dbReference type="ARBA" id="ARBA00022018"/>
    </source>
</evidence>
<evidence type="ECO:0000256" key="1">
    <source>
        <dbReference type="ARBA" id="ARBA00004389"/>
    </source>
</evidence>
<evidence type="ECO:0000256" key="6">
    <source>
        <dbReference type="ARBA" id="ARBA00022679"/>
    </source>
</evidence>
<feature type="domain" description="ALG11 mannosyltransferase N-terminal" evidence="15">
    <location>
        <begin position="169"/>
        <end position="350"/>
    </location>
</feature>
<evidence type="ECO:0000259" key="14">
    <source>
        <dbReference type="Pfam" id="PF00534"/>
    </source>
</evidence>
<keyword evidence="6 12" id="KW-0808">Transferase</keyword>
<proteinExistence type="inferred from homology"/>
<dbReference type="PANTHER" id="PTHR45919">
    <property type="entry name" value="GDP-MAN:MAN(3)GLCNAC(2)-PP-DOL ALPHA-1,2-MANNOSYLTRANSFERASE"/>
    <property type="match status" value="1"/>
</dbReference>
<feature type="domain" description="Glycosyl transferase family 1" evidence="14">
    <location>
        <begin position="372"/>
        <end position="502"/>
    </location>
</feature>
<protein>
    <recommendedName>
        <fullName evidence="4 12">GDP-Man:Man(3)GlcNAc(2)-PP-Dol alpha-1,2-mannosyltransferase</fullName>
        <ecNumber evidence="3 12">2.4.1.131</ecNumber>
    </recommendedName>
</protein>
<evidence type="ECO:0000256" key="12">
    <source>
        <dbReference type="RuleBase" id="RU367051"/>
    </source>
</evidence>
<evidence type="ECO:0000256" key="9">
    <source>
        <dbReference type="ARBA" id="ARBA00022989"/>
    </source>
</evidence>
<dbReference type="InterPro" id="IPR031814">
    <property type="entry name" value="ALG11_N"/>
</dbReference>
<dbReference type="InterPro" id="IPR001296">
    <property type="entry name" value="Glyco_trans_1"/>
</dbReference>
<evidence type="ECO:0000313" key="16">
    <source>
        <dbReference type="EMBL" id="KAL3756230.1"/>
    </source>
</evidence>